<dbReference type="EMBL" id="CP080333">
    <property type="protein sequence ID" value="QYL14505.1"/>
    <property type="molecule type" value="Genomic_DNA"/>
</dbReference>
<sequence>MRKLSEDVVMHEVEARLIQQYPTVPAPDVVAAVAEARKSFANSTVRDFVPVLIERRVRRLLNERSHGVLLAS</sequence>
<dbReference type="Gene3D" id="1.10.8.1060">
    <property type="entry name" value="Corynebacterium glutamicum thioredoxin-dependent arsenate reductase, N-terminal domain"/>
    <property type="match status" value="1"/>
</dbReference>
<organism evidence="1 2">
    <name type="scientific">Mycolicibacterium pallens</name>
    <dbReference type="NCBI Taxonomy" id="370524"/>
    <lineage>
        <taxon>Bacteria</taxon>
        <taxon>Bacillati</taxon>
        <taxon>Actinomycetota</taxon>
        <taxon>Actinomycetes</taxon>
        <taxon>Mycobacteriales</taxon>
        <taxon>Mycobacteriaceae</taxon>
        <taxon>Mycolicibacterium</taxon>
    </lineage>
</organism>
<protein>
    <submittedName>
        <fullName evidence="1">Uncharacterized protein</fullName>
    </submittedName>
</protein>
<accession>A0ABX8V9N9</accession>
<evidence type="ECO:0000313" key="2">
    <source>
        <dbReference type="Proteomes" id="UP000825367"/>
    </source>
</evidence>
<keyword evidence="2" id="KW-1185">Reference proteome</keyword>
<dbReference type="Proteomes" id="UP000825367">
    <property type="component" value="Chromosome"/>
</dbReference>
<evidence type="ECO:0000313" key="1">
    <source>
        <dbReference type="EMBL" id="QYL14505.1"/>
    </source>
</evidence>
<name>A0ABX8V9N9_9MYCO</name>
<dbReference type="RefSeq" id="WP_071944677.1">
    <property type="nucleotide sequence ID" value="NZ_BAAAVX010000025.1"/>
</dbReference>
<proteinExistence type="predicted"/>
<gene>
    <name evidence="1" type="ORF">K0O64_14880</name>
</gene>
<reference evidence="1 2" key="1">
    <citation type="submission" date="2021-07" db="EMBL/GenBank/DDBJ databases">
        <title>Whole genome sequencing of non-tuberculosis mycobacteria type-strains.</title>
        <authorList>
            <person name="Igarashi Y."/>
            <person name="Osugi A."/>
            <person name="Mitarai S."/>
        </authorList>
    </citation>
    <scope>NUCLEOTIDE SEQUENCE [LARGE SCALE GENOMIC DNA]</scope>
    <source>
        <strain evidence="1 2">JCM 16370</strain>
    </source>
</reference>
<dbReference type="NCBIfam" id="NF046112">
    <property type="entry name" value="MSMEG_6209_Nter"/>
    <property type="match status" value="1"/>
</dbReference>